<organism evidence="1 2">
    <name type="scientific">Klebsiella phage IME184</name>
    <dbReference type="NCBI Taxonomy" id="2860373"/>
    <lineage>
        <taxon>Viruses</taxon>
        <taxon>Duplodnaviria</taxon>
        <taxon>Heunggongvirae</taxon>
        <taxon>Uroviricota</taxon>
        <taxon>Caudoviricetes</taxon>
        <taxon>Autographivirales</taxon>
        <taxon>Autosignataviridae</taxon>
        <taxon>Molineuxvirinae</taxon>
        <taxon>Ulipvirus</taxon>
        <taxon>Ulipvirus IME184</taxon>
    </lineage>
</organism>
<evidence type="ECO:0000313" key="2">
    <source>
        <dbReference type="Proteomes" id="UP000826845"/>
    </source>
</evidence>
<reference evidence="1" key="1">
    <citation type="submission" date="2021-06" db="EMBL/GenBank/DDBJ databases">
        <authorList>
            <person name="Tian F."/>
            <person name="Li J."/>
            <person name="Li F."/>
            <person name="Tong Y."/>
        </authorList>
    </citation>
    <scope>NUCLEOTIDE SEQUENCE</scope>
</reference>
<accession>A0AC61NLF8</accession>
<proteinExistence type="predicted"/>
<dbReference type="Proteomes" id="UP000826845">
    <property type="component" value="Segment"/>
</dbReference>
<name>A0AC61NLF8_9CAUD</name>
<evidence type="ECO:0000313" key="1">
    <source>
        <dbReference type="EMBL" id="QYC96999.1"/>
    </source>
</evidence>
<protein>
    <submittedName>
        <fullName evidence="1">Uncharacterized protein</fullName>
    </submittedName>
</protein>
<keyword evidence="2" id="KW-1185">Reference proteome</keyword>
<dbReference type="EMBL" id="MZ398244">
    <property type="protein sequence ID" value="QYC96999.1"/>
    <property type="molecule type" value="Genomic_DNA"/>
</dbReference>
<sequence>MKDIKGYEGKYKVTRKVKCIALSLLPFLLPLRKVMVILLLS</sequence>